<protein>
    <recommendedName>
        <fullName evidence="5">CCR4-NOT transcription complex subunit 10</fullName>
    </recommendedName>
</protein>
<dbReference type="GeneID" id="68116229"/>
<dbReference type="Gene3D" id="1.25.40.10">
    <property type="entry name" value="Tetratricopeptide repeat domain"/>
    <property type="match status" value="1"/>
</dbReference>
<evidence type="ECO:0000313" key="4">
    <source>
        <dbReference type="Proteomes" id="UP000444721"/>
    </source>
</evidence>
<dbReference type="InterPro" id="IPR039740">
    <property type="entry name" value="CNOT10"/>
</dbReference>
<organism evidence="3 4">
    <name type="scientific">Naegleria fowleri</name>
    <name type="common">Brain eating amoeba</name>
    <dbReference type="NCBI Taxonomy" id="5763"/>
    <lineage>
        <taxon>Eukaryota</taxon>
        <taxon>Discoba</taxon>
        <taxon>Heterolobosea</taxon>
        <taxon>Tetramitia</taxon>
        <taxon>Eutetramitia</taxon>
        <taxon>Vahlkampfiidae</taxon>
        <taxon>Naegleria</taxon>
    </lineage>
</organism>
<dbReference type="RefSeq" id="XP_044557477.1">
    <property type="nucleotide sequence ID" value="XM_044712927.1"/>
</dbReference>
<feature type="region of interest" description="Disordered" evidence="2">
    <location>
        <begin position="1"/>
        <end position="32"/>
    </location>
</feature>
<evidence type="ECO:0000256" key="2">
    <source>
        <dbReference type="SAM" id="MobiDB-lite"/>
    </source>
</evidence>
<dbReference type="OrthoDB" id="25157at2759"/>
<evidence type="ECO:0000256" key="1">
    <source>
        <dbReference type="ARBA" id="ARBA00010080"/>
    </source>
</evidence>
<dbReference type="PANTHER" id="PTHR12979:SF5">
    <property type="entry name" value="CCR4-NOT TRANSCRIPTION COMPLEX SUBUNIT 10"/>
    <property type="match status" value="1"/>
</dbReference>
<dbReference type="VEuPathDB" id="AmoebaDB:NfTy_046940"/>
<proteinExistence type="inferred from homology"/>
<gene>
    <name evidence="3" type="ORF">FDP41_009012</name>
</gene>
<reference evidence="3 4" key="1">
    <citation type="journal article" date="2019" name="Sci. Rep.">
        <title>Nanopore sequencing improves the draft genome of the human pathogenic amoeba Naegleria fowleri.</title>
        <authorList>
            <person name="Liechti N."/>
            <person name="Schurch N."/>
            <person name="Bruggmann R."/>
            <person name="Wittwer M."/>
        </authorList>
    </citation>
    <scope>NUCLEOTIDE SEQUENCE [LARGE SCALE GENOMIC DNA]</scope>
    <source>
        <strain evidence="3 4">ATCC 30894</strain>
    </source>
</reference>
<name>A0A6A5AZI0_NAEFO</name>
<evidence type="ECO:0000313" key="3">
    <source>
        <dbReference type="EMBL" id="KAF0972763.1"/>
    </source>
</evidence>
<comment type="similarity">
    <text evidence="1">Belongs to the CNOT10 family.</text>
</comment>
<evidence type="ECO:0008006" key="5">
    <source>
        <dbReference type="Google" id="ProtNLM"/>
    </source>
</evidence>
<dbReference type="EMBL" id="VFQX01000066">
    <property type="protein sequence ID" value="KAF0972763.1"/>
    <property type="molecule type" value="Genomic_DNA"/>
</dbReference>
<sequence length="714" mass="82596">MIPSHSSSSNYFSSSSPKILQSHQSLSNPQQQQSITMMDHYHLAMQHFNRKEYEPCIENLNKLLKNTTNTTEIFKIKHNMAIAKYLCEINSSDSYNECSEERLLLELEEIKQSTKKHSNHQFPILIYNQAVLYYKKEKYKKVLELLEPLFESLDLNDQHTTQLLKYDEFLVLKICFLLLDIYIDVMKCVDKSLLVIKYIDNNFQSIIQSSIPSLPQLNITELSITESKFNIFYYKSKISILRKESLSTTLEYINSANQIIKNAIAKDNENKYINDLMATKLCLLDCFLKINKKSNNNDESYSQIMKECVEILGQHRGRLSPVVYFNNLGCLFLHMDNKEPSIMSQFYFSKASQSGNAQSQYNLAFQLLLRESKNIEEVARCLSQNSPFLAPYELFHKASLTMYDNPYLWIRMGECILCENQRLLKKDIHEAFQQMTNSLVNSPTVSLPVLGNQLGVKKFSTHKEFLQVHEDSIMKQNKYHLELLNDRFTPNSLEEMSLEMAEKCFHNALTILQAMIHEFKKRHGENITEDHNHNTEVSMFYLRLQRALMNVTLKLAYVSLALDNPLLSLSHCKTILSLSLSYSNIVAIPSIGICPIQYTIIALCYAFEALTITDQSEKIFQLISPQQLQTLLSYLQQQQDHSIVQFGLLLNLAIIHVIQGNYEKSQQTLNHITSDPQTLPSEVKPYYYLIQLYLLIVEGKTKQALELISTIRGV</sequence>
<comment type="caution">
    <text evidence="3">The sequence shown here is derived from an EMBL/GenBank/DDBJ whole genome shotgun (WGS) entry which is preliminary data.</text>
</comment>
<keyword evidence="4" id="KW-1185">Reference proteome</keyword>
<accession>A0A6A5AZI0</accession>
<feature type="compositionally biased region" description="Low complexity" evidence="2">
    <location>
        <begin position="1"/>
        <end position="16"/>
    </location>
</feature>
<dbReference type="PANTHER" id="PTHR12979">
    <property type="entry name" value="CCR4-NOT TRANSCRIPTION COMPLEX SUBUNIT 10"/>
    <property type="match status" value="1"/>
</dbReference>
<dbReference type="GO" id="GO:0030014">
    <property type="term" value="C:CCR4-NOT complex"/>
    <property type="evidence" value="ECO:0007669"/>
    <property type="project" value="InterPro"/>
</dbReference>
<dbReference type="InterPro" id="IPR011990">
    <property type="entry name" value="TPR-like_helical_dom_sf"/>
</dbReference>
<dbReference type="GO" id="GO:0006402">
    <property type="term" value="P:mRNA catabolic process"/>
    <property type="evidence" value="ECO:0007669"/>
    <property type="project" value="TreeGrafter"/>
</dbReference>
<dbReference type="Proteomes" id="UP000444721">
    <property type="component" value="Unassembled WGS sequence"/>
</dbReference>
<feature type="compositionally biased region" description="Polar residues" evidence="2">
    <location>
        <begin position="17"/>
        <end position="32"/>
    </location>
</feature>
<dbReference type="VEuPathDB" id="AmoebaDB:FDP41_009012"/>
<dbReference type="VEuPathDB" id="AmoebaDB:NF0025730"/>
<dbReference type="AlphaFoldDB" id="A0A6A5AZI0"/>
<dbReference type="GO" id="GO:0017148">
    <property type="term" value="P:negative regulation of translation"/>
    <property type="evidence" value="ECO:0007669"/>
    <property type="project" value="TreeGrafter"/>
</dbReference>